<proteinExistence type="predicted"/>
<organism evidence="1 2">
    <name type="scientific">Mycobacteroides abscessus (strain ATCC 19977 / DSM 44196 / CCUG 20993 / CIP 104536 / JCM 13569 / NCTC 13031 / TMC 1543 / L948)</name>
    <name type="common">Mycobacterium abscessus</name>
    <dbReference type="NCBI Taxonomy" id="561007"/>
    <lineage>
        <taxon>Bacteria</taxon>
        <taxon>Bacillati</taxon>
        <taxon>Actinomycetota</taxon>
        <taxon>Actinomycetes</taxon>
        <taxon>Mycobacteriales</taxon>
        <taxon>Mycobacteriaceae</taxon>
        <taxon>Mycobacteroides</taxon>
        <taxon>Mycobacteroides abscessus</taxon>
    </lineage>
</organism>
<keyword evidence="2" id="KW-1185">Reference proteome</keyword>
<name>B1MB10_MYCA9</name>
<reference evidence="1 2" key="1">
    <citation type="journal article" date="2009" name="PLoS ONE">
        <title>Non mycobacterial virulence genes in the genome of the emerging pathogen Mycobacterium abscessus.</title>
        <authorList>
            <person name="Ripoll F."/>
            <person name="Pasek S."/>
            <person name="Schenowitz C."/>
            <person name="Dossat C."/>
            <person name="Barbe V."/>
            <person name="Rottman M."/>
            <person name="Macheras E."/>
            <person name="Heym B."/>
            <person name="Herrmann J.L."/>
            <person name="Daffe M."/>
            <person name="Brosch R."/>
            <person name="Risler J.L."/>
            <person name="Gaillard J.L."/>
        </authorList>
    </citation>
    <scope>NUCLEOTIDE SEQUENCE [LARGE SCALE GENOMIC DNA]</scope>
    <source>
        <strain evidence="2">ATCC 19977 / DSM 44196 / CCUG 20993 / CIP 104536 / JCM 13569 / NCTC 13031 / TMC 1543 / L948</strain>
    </source>
</reference>
<dbReference type="SMR" id="B1MB10"/>
<dbReference type="Proteomes" id="UP000007137">
    <property type="component" value="Chromosome"/>
</dbReference>
<protein>
    <submittedName>
        <fullName evidence="1">Uncharacterized protein</fullName>
    </submittedName>
</protein>
<dbReference type="KEGG" id="mab:MAB_2350c"/>
<dbReference type="EMBL" id="CU458896">
    <property type="protein sequence ID" value="CAM62431.1"/>
    <property type="molecule type" value="Genomic_DNA"/>
</dbReference>
<evidence type="ECO:0000313" key="1">
    <source>
        <dbReference type="EMBL" id="CAM62431.1"/>
    </source>
</evidence>
<gene>
    <name evidence="1" type="ordered locus">MAB_2350c</name>
</gene>
<dbReference type="AlphaFoldDB" id="B1MB10"/>
<accession>B1MB10</accession>
<evidence type="ECO:0000313" key="2">
    <source>
        <dbReference type="Proteomes" id="UP000007137"/>
    </source>
</evidence>
<sequence length="65" mass="7158">MRCQASRREALVLFVGHLAGLVRQQYRDRVLDPIGPAQAGVVKDAVGIASDEQERPTIDRADQDV</sequence>